<comment type="caution">
    <text evidence="10">The sequence shown here is derived from an EMBL/GenBank/DDBJ whole genome shotgun (WGS) entry which is preliminary data.</text>
</comment>
<feature type="transmembrane region" description="Helical" evidence="7">
    <location>
        <begin position="345"/>
        <end position="369"/>
    </location>
</feature>
<dbReference type="AlphaFoldDB" id="A0A9D2GIV1"/>
<keyword evidence="4 7" id="KW-1133">Transmembrane helix</keyword>
<sequence length="446" mass="48246">MSHKDFVRLCLQNLLRHKARTLLTVMGVVLGCCSVIIMISIGIGMKKSQEQALSMMGDLTVINVYKTGKSRRAAKITPGTMEAIKAIPGVAAATPKLTAGSVPLTVRAGVGRRYRSVYLEVVGLDADAAEQMGYRLEEGKWKTSGQNHILVGKNFEYLFEDTKRPESRNMREPGEASFFDSRKSKMILEADTGKDDGRKLTWELTADGRMREDFAKGLETSMGILMRLEDLQKILDDCQRAEGKVPDRRKGWDNAIVKAEDISHVAGVESRIQKMGLSTSSMESIRKPMEQEARQKQLMFGCLGAISLFVAALGITNTMVMSISERTREIGVMKALGCRVCDVRRLFLMEAGCIGLTGGILGMGISYGISALMNLAAAAGLGGGFSSGMEELLFAAGPAKPMAVSVIPWWLALSAVVFSAAVGLGAGYYPAKKAVAISALEAIKRD</sequence>
<dbReference type="InterPro" id="IPR050250">
    <property type="entry name" value="Macrolide_Exporter_MacB"/>
</dbReference>
<dbReference type="Pfam" id="PF02687">
    <property type="entry name" value="FtsX"/>
    <property type="match status" value="1"/>
</dbReference>
<evidence type="ECO:0000259" key="8">
    <source>
        <dbReference type="Pfam" id="PF02687"/>
    </source>
</evidence>
<evidence type="ECO:0000259" key="9">
    <source>
        <dbReference type="Pfam" id="PF12704"/>
    </source>
</evidence>
<name>A0A9D2GIV1_9FIRM</name>
<keyword evidence="3 7" id="KW-0812">Transmembrane</keyword>
<dbReference type="GO" id="GO:0022857">
    <property type="term" value="F:transmembrane transporter activity"/>
    <property type="evidence" value="ECO:0007669"/>
    <property type="project" value="TreeGrafter"/>
</dbReference>
<evidence type="ECO:0000256" key="3">
    <source>
        <dbReference type="ARBA" id="ARBA00022692"/>
    </source>
</evidence>
<feature type="transmembrane region" description="Helical" evidence="7">
    <location>
        <begin position="298"/>
        <end position="324"/>
    </location>
</feature>
<dbReference type="InterPro" id="IPR025857">
    <property type="entry name" value="MacB_PCD"/>
</dbReference>
<evidence type="ECO:0000256" key="4">
    <source>
        <dbReference type="ARBA" id="ARBA00022989"/>
    </source>
</evidence>
<dbReference type="EMBL" id="DXBC01000152">
    <property type="protein sequence ID" value="HIZ80013.1"/>
    <property type="molecule type" value="Genomic_DNA"/>
</dbReference>
<evidence type="ECO:0000256" key="7">
    <source>
        <dbReference type="SAM" id="Phobius"/>
    </source>
</evidence>
<comment type="subcellular location">
    <subcellularLocation>
        <location evidence="1">Cell membrane</location>
        <topology evidence="1">Multi-pass membrane protein</topology>
    </subcellularLocation>
</comment>
<dbReference type="PROSITE" id="PS51257">
    <property type="entry name" value="PROKAR_LIPOPROTEIN"/>
    <property type="match status" value="1"/>
</dbReference>
<dbReference type="PANTHER" id="PTHR30572:SF4">
    <property type="entry name" value="ABC TRANSPORTER PERMEASE YTRF"/>
    <property type="match status" value="1"/>
</dbReference>
<feature type="domain" description="ABC3 transporter permease C-terminal" evidence="8">
    <location>
        <begin position="303"/>
        <end position="438"/>
    </location>
</feature>
<accession>A0A9D2GIV1</accession>
<dbReference type="Pfam" id="PF12704">
    <property type="entry name" value="MacB_PCD"/>
    <property type="match status" value="1"/>
</dbReference>
<dbReference type="PANTHER" id="PTHR30572">
    <property type="entry name" value="MEMBRANE COMPONENT OF TRANSPORTER-RELATED"/>
    <property type="match status" value="1"/>
</dbReference>
<organism evidence="10 11">
    <name type="scientific">Candidatus Lachnoclostridium stercorigallinarum</name>
    <dbReference type="NCBI Taxonomy" id="2838634"/>
    <lineage>
        <taxon>Bacteria</taxon>
        <taxon>Bacillati</taxon>
        <taxon>Bacillota</taxon>
        <taxon>Clostridia</taxon>
        <taxon>Lachnospirales</taxon>
        <taxon>Lachnospiraceae</taxon>
    </lineage>
</organism>
<dbReference type="InterPro" id="IPR003838">
    <property type="entry name" value="ABC3_permease_C"/>
</dbReference>
<feature type="transmembrane region" description="Helical" evidence="7">
    <location>
        <begin position="407"/>
        <end position="429"/>
    </location>
</feature>
<reference evidence="10" key="1">
    <citation type="journal article" date="2021" name="PeerJ">
        <title>Extensive microbial diversity within the chicken gut microbiome revealed by metagenomics and culture.</title>
        <authorList>
            <person name="Gilroy R."/>
            <person name="Ravi A."/>
            <person name="Getino M."/>
            <person name="Pursley I."/>
            <person name="Horton D.L."/>
            <person name="Alikhan N.F."/>
            <person name="Baker D."/>
            <person name="Gharbi K."/>
            <person name="Hall N."/>
            <person name="Watson M."/>
            <person name="Adriaenssens E.M."/>
            <person name="Foster-Nyarko E."/>
            <person name="Jarju S."/>
            <person name="Secka A."/>
            <person name="Antonio M."/>
            <person name="Oren A."/>
            <person name="Chaudhuri R.R."/>
            <person name="La Ragione R."/>
            <person name="Hildebrand F."/>
            <person name="Pallen M.J."/>
        </authorList>
    </citation>
    <scope>NUCLEOTIDE SEQUENCE</scope>
    <source>
        <strain evidence="10">ChiBcec1-1093</strain>
    </source>
</reference>
<feature type="domain" description="MacB-like periplasmic core" evidence="9">
    <location>
        <begin position="21"/>
        <end position="154"/>
    </location>
</feature>
<evidence type="ECO:0000256" key="2">
    <source>
        <dbReference type="ARBA" id="ARBA00022475"/>
    </source>
</evidence>
<keyword evidence="5 7" id="KW-0472">Membrane</keyword>
<evidence type="ECO:0000256" key="5">
    <source>
        <dbReference type="ARBA" id="ARBA00023136"/>
    </source>
</evidence>
<evidence type="ECO:0000256" key="6">
    <source>
        <dbReference type="ARBA" id="ARBA00038076"/>
    </source>
</evidence>
<proteinExistence type="inferred from homology"/>
<keyword evidence="2" id="KW-1003">Cell membrane</keyword>
<reference evidence="10" key="2">
    <citation type="submission" date="2021-04" db="EMBL/GenBank/DDBJ databases">
        <authorList>
            <person name="Gilroy R."/>
        </authorList>
    </citation>
    <scope>NUCLEOTIDE SEQUENCE</scope>
    <source>
        <strain evidence="10">ChiBcec1-1093</strain>
    </source>
</reference>
<dbReference type="Proteomes" id="UP000824101">
    <property type="component" value="Unassembled WGS sequence"/>
</dbReference>
<protein>
    <submittedName>
        <fullName evidence="10">ABC transporter permease</fullName>
    </submittedName>
</protein>
<comment type="similarity">
    <text evidence="6">Belongs to the ABC-4 integral membrane protein family.</text>
</comment>
<feature type="transmembrane region" description="Helical" evidence="7">
    <location>
        <begin position="21"/>
        <end position="45"/>
    </location>
</feature>
<dbReference type="GO" id="GO:0005886">
    <property type="term" value="C:plasma membrane"/>
    <property type="evidence" value="ECO:0007669"/>
    <property type="project" value="UniProtKB-SubCell"/>
</dbReference>
<evidence type="ECO:0000313" key="11">
    <source>
        <dbReference type="Proteomes" id="UP000824101"/>
    </source>
</evidence>
<gene>
    <name evidence="10" type="ORF">IAA17_09535</name>
</gene>
<evidence type="ECO:0000313" key="10">
    <source>
        <dbReference type="EMBL" id="HIZ80013.1"/>
    </source>
</evidence>
<evidence type="ECO:0000256" key="1">
    <source>
        <dbReference type="ARBA" id="ARBA00004651"/>
    </source>
</evidence>